<dbReference type="OrthoDB" id="1665130at2"/>
<dbReference type="RefSeq" id="WP_075445662.1">
    <property type="nucleotide sequence ID" value="NZ_FOQK01000032.1"/>
</dbReference>
<evidence type="ECO:0008006" key="3">
    <source>
        <dbReference type="Google" id="ProtNLM"/>
    </source>
</evidence>
<dbReference type="Proteomes" id="UP000183639">
    <property type="component" value="Unassembled WGS sequence"/>
</dbReference>
<name>A0A1I3HP19_SELRU</name>
<dbReference type="AlphaFoldDB" id="A0A1I3HP19"/>
<evidence type="ECO:0000313" key="1">
    <source>
        <dbReference type="EMBL" id="SFI37518.1"/>
    </source>
</evidence>
<sequence>MKAILGLVKPWRLLVFLWALILFPLTASAEKTNWVDESYDFSKVQKALVYDITITDKAEMDNDLLEQVVAEDYLKNAARPGYRLIRPDKAAILSPGDPKGAADIYITAELLKWHDDSYVKSPYTSWETRTSTRKVKRKNGTWYEETYHTSVPVYHPAEVIYTSTVRIRFEVFDAKTGKRVMARDELRERDNSRHGQQGIFGRISKSFFDDLGKKIKSKGRDE</sequence>
<gene>
    <name evidence="1" type="ORF">SAMN04487861_13230</name>
</gene>
<organism evidence="1 2">
    <name type="scientific">Selenomonas ruminantium</name>
    <dbReference type="NCBI Taxonomy" id="971"/>
    <lineage>
        <taxon>Bacteria</taxon>
        <taxon>Bacillati</taxon>
        <taxon>Bacillota</taxon>
        <taxon>Negativicutes</taxon>
        <taxon>Selenomonadales</taxon>
        <taxon>Selenomonadaceae</taxon>
        <taxon>Selenomonas</taxon>
    </lineage>
</organism>
<accession>A0A1I3HP19</accession>
<protein>
    <recommendedName>
        <fullName evidence="3">DUF4136 domain-containing protein</fullName>
    </recommendedName>
</protein>
<proteinExistence type="predicted"/>
<reference evidence="1 2" key="1">
    <citation type="submission" date="2016-10" db="EMBL/GenBank/DDBJ databases">
        <authorList>
            <person name="de Groot N.N."/>
        </authorList>
    </citation>
    <scope>NUCLEOTIDE SEQUENCE [LARGE SCALE GENOMIC DNA]</scope>
    <source>
        <strain evidence="1 2">Z108</strain>
    </source>
</reference>
<dbReference type="EMBL" id="FOQK01000032">
    <property type="protein sequence ID" value="SFI37518.1"/>
    <property type="molecule type" value="Genomic_DNA"/>
</dbReference>
<evidence type="ECO:0000313" key="2">
    <source>
        <dbReference type="Proteomes" id="UP000183639"/>
    </source>
</evidence>